<evidence type="ECO:0000313" key="1">
    <source>
        <dbReference type="EMBL" id="GAA4606187.1"/>
    </source>
</evidence>
<sequence>MRAARACSTLPVPKQIAAAIAPSRLQTIPRAYGPTERPVRSDRDAGQEAMVVPLIGPYRAISYWLVISVVSGRITMITP</sequence>
<evidence type="ECO:0000313" key="2">
    <source>
        <dbReference type="Proteomes" id="UP001500212"/>
    </source>
</evidence>
<dbReference type="EMBL" id="BAABHJ010000005">
    <property type="protein sequence ID" value="GAA4606187.1"/>
    <property type="molecule type" value="Genomic_DNA"/>
</dbReference>
<proteinExistence type="predicted"/>
<keyword evidence="2" id="KW-1185">Reference proteome</keyword>
<dbReference type="Proteomes" id="UP001500212">
    <property type="component" value="Unassembled WGS sequence"/>
</dbReference>
<protein>
    <submittedName>
        <fullName evidence="1">Uncharacterized protein</fullName>
    </submittedName>
</protein>
<name>A0ABP8THR6_9ACTN</name>
<organism evidence="1 2">
    <name type="scientific">Actinoallomurus liliacearum</name>
    <dbReference type="NCBI Taxonomy" id="1080073"/>
    <lineage>
        <taxon>Bacteria</taxon>
        <taxon>Bacillati</taxon>
        <taxon>Actinomycetota</taxon>
        <taxon>Actinomycetes</taxon>
        <taxon>Streptosporangiales</taxon>
        <taxon>Thermomonosporaceae</taxon>
        <taxon>Actinoallomurus</taxon>
    </lineage>
</organism>
<comment type="caution">
    <text evidence="1">The sequence shown here is derived from an EMBL/GenBank/DDBJ whole genome shotgun (WGS) entry which is preliminary data.</text>
</comment>
<reference evidence="2" key="1">
    <citation type="journal article" date="2019" name="Int. J. Syst. Evol. Microbiol.">
        <title>The Global Catalogue of Microorganisms (GCM) 10K type strain sequencing project: providing services to taxonomists for standard genome sequencing and annotation.</title>
        <authorList>
            <consortium name="The Broad Institute Genomics Platform"/>
            <consortium name="The Broad Institute Genome Sequencing Center for Infectious Disease"/>
            <person name="Wu L."/>
            <person name="Ma J."/>
        </authorList>
    </citation>
    <scope>NUCLEOTIDE SEQUENCE [LARGE SCALE GENOMIC DNA]</scope>
    <source>
        <strain evidence="2">JCM 17938</strain>
    </source>
</reference>
<gene>
    <name evidence="1" type="ORF">GCM10023195_22030</name>
</gene>
<accession>A0ABP8THR6</accession>